<dbReference type="EMBL" id="JAANYN010000009">
    <property type="protein sequence ID" value="NHE58987.1"/>
    <property type="molecule type" value="Genomic_DNA"/>
</dbReference>
<dbReference type="Proteomes" id="UP000649799">
    <property type="component" value="Unassembled WGS sequence"/>
</dbReference>
<comment type="caution">
    <text evidence="2">The sequence shown here is derived from an EMBL/GenBank/DDBJ whole genome shotgun (WGS) entry which is preliminary data.</text>
</comment>
<keyword evidence="3" id="KW-1185">Reference proteome</keyword>
<gene>
    <name evidence="2" type="ORF">G9Q97_19445</name>
</gene>
<dbReference type="RefSeq" id="WP_166149905.1">
    <property type="nucleotide sequence ID" value="NZ_JAANYN010000009.1"/>
</dbReference>
<sequence length="93" mass="10119">MGTDGSVLVVVDTGLSGTGTCDGMVKVRGRKARRQPLVTSLRAGQSYRHRKRSEDSQSHRTGNLRNLTIASMEKEFGIRPKKTQSKIGVVCSS</sequence>
<proteinExistence type="predicted"/>
<feature type="region of interest" description="Disordered" evidence="1">
    <location>
        <begin position="42"/>
        <end position="61"/>
    </location>
</feature>
<accession>A0ABX0HFR0</accession>
<evidence type="ECO:0000256" key="1">
    <source>
        <dbReference type="SAM" id="MobiDB-lite"/>
    </source>
</evidence>
<name>A0ABX0HFR0_9BACT</name>
<evidence type="ECO:0000313" key="3">
    <source>
        <dbReference type="Proteomes" id="UP000649799"/>
    </source>
</evidence>
<reference evidence="2 3" key="1">
    <citation type="submission" date="2020-03" db="EMBL/GenBank/DDBJ databases">
        <title>Cyclobacterium plantarum sp. nov., a marine bacterium isolated from a coastal-marine wetland.</title>
        <authorList>
            <person name="Sanchez-Porro C."/>
            <person name="Ventosa A."/>
            <person name="Amoozegar M."/>
        </authorList>
    </citation>
    <scope>NUCLEOTIDE SEQUENCE [LARGE SCALE GENOMIC DNA]</scope>
    <source>
        <strain evidence="2 3">GBPx2</strain>
    </source>
</reference>
<evidence type="ECO:0000313" key="2">
    <source>
        <dbReference type="EMBL" id="NHE58987.1"/>
    </source>
</evidence>
<protein>
    <submittedName>
        <fullName evidence="2">Uncharacterized protein</fullName>
    </submittedName>
</protein>
<organism evidence="2 3">
    <name type="scientific">Cyclobacterium plantarum</name>
    <dbReference type="NCBI Taxonomy" id="2716263"/>
    <lineage>
        <taxon>Bacteria</taxon>
        <taxon>Pseudomonadati</taxon>
        <taxon>Bacteroidota</taxon>
        <taxon>Cytophagia</taxon>
        <taxon>Cytophagales</taxon>
        <taxon>Cyclobacteriaceae</taxon>
        <taxon>Cyclobacterium</taxon>
    </lineage>
</organism>